<comment type="subunit">
    <text evidence="10">Homopentamer.</text>
</comment>
<dbReference type="PANTHER" id="PTHR30266:SF2">
    <property type="entry name" value="LARGE-CONDUCTANCE MECHANOSENSITIVE CHANNEL"/>
    <property type="match status" value="1"/>
</dbReference>
<evidence type="ECO:0000256" key="5">
    <source>
        <dbReference type="ARBA" id="ARBA00022692"/>
    </source>
</evidence>
<reference evidence="12" key="1">
    <citation type="submission" date="2020-02" db="EMBL/GenBank/DDBJ databases">
        <authorList>
            <person name="Gao J."/>
            <person name="Sun J."/>
        </authorList>
    </citation>
    <scope>NUCLEOTIDE SEQUENCE</scope>
    <source>
        <strain evidence="12">602-2</strain>
    </source>
</reference>
<comment type="caution">
    <text evidence="12">The sequence shown here is derived from an EMBL/GenBank/DDBJ whole genome shotgun (WGS) entry which is preliminary data.</text>
</comment>
<dbReference type="Pfam" id="PF01741">
    <property type="entry name" value="MscL"/>
    <property type="match status" value="1"/>
</dbReference>
<evidence type="ECO:0000256" key="8">
    <source>
        <dbReference type="ARBA" id="ARBA00023136"/>
    </source>
</evidence>
<sequence>MSIVKEFREFIARGNVIDLAVGVIIGAAFNGIVKSLVDQVIMPPIGLLTGGLDFSKLEWVLRAEDPATEAIEKVAIQYGAFINTLIQFFIVAAVVFLLVKLVNQIRRADAVEPAPEAPAAPTPEEKLLTEIRDLLAKPAVAAVVPAAAEKPAPAAKAAAAPKAAPAKKPAAPRKPKG</sequence>
<evidence type="ECO:0000256" key="11">
    <source>
        <dbReference type="SAM" id="MobiDB-lite"/>
    </source>
</evidence>
<dbReference type="InterPro" id="IPR019823">
    <property type="entry name" value="Mechanosensitive_channel_CS"/>
</dbReference>
<keyword evidence="10" id="KW-0997">Cell inner membrane</keyword>
<keyword evidence="9 10" id="KW-0407">Ion channel</keyword>
<dbReference type="NCBIfam" id="NF001843">
    <property type="entry name" value="PRK00567.1-4"/>
    <property type="match status" value="1"/>
</dbReference>
<accession>A0A6G4QXC1</accession>
<comment type="function">
    <text evidence="10">Channel that opens in response to stretch forces in the membrane lipid bilayer. May participate in the regulation of osmotic pressure changes within the cell.</text>
</comment>
<dbReference type="InterPro" id="IPR036019">
    <property type="entry name" value="MscL_channel"/>
</dbReference>
<dbReference type="Gene3D" id="1.10.1200.120">
    <property type="entry name" value="Large-conductance mechanosensitive channel, MscL, domain 1"/>
    <property type="match status" value="1"/>
</dbReference>
<evidence type="ECO:0000256" key="4">
    <source>
        <dbReference type="ARBA" id="ARBA00022475"/>
    </source>
</evidence>
<keyword evidence="4 10" id="KW-1003">Cell membrane</keyword>
<comment type="similarity">
    <text evidence="2 10">Belongs to the MscL family.</text>
</comment>
<evidence type="ECO:0000256" key="2">
    <source>
        <dbReference type="ARBA" id="ARBA00007254"/>
    </source>
</evidence>
<evidence type="ECO:0000256" key="6">
    <source>
        <dbReference type="ARBA" id="ARBA00022989"/>
    </source>
</evidence>
<keyword evidence="3 10" id="KW-0813">Transport</keyword>
<comment type="subcellular location">
    <subcellularLocation>
        <location evidence="10">Cell inner membrane</location>
        <topology evidence="10">Multi-pass membrane protein</topology>
    </subcellularLocation>
    <subcellularLocation>
        <location evidence="1">Cell membrane</location>
        <topology evidence="1">Multi-pass membrane protein</topology>
    </subcellularLocation>
</comment>
<keyword evidence="6 10" id="KW-1133">Transmembrane helix</keyword>
<dbReference type="GO" id="GO:0005886">
    <property type="term" value="C:plasma membrane"/>
    <property type="evidence" value="ECO:0007669"/>
    <property type="project" value="UniProtKB-SubCell"/>
</dbReference>
<name>A0A6G4QXC1_9CAUL</name>
<dbReference type="InterPro" id="IPR037673">
    <property type="entry name" value="MSC/AndL"/>
</dbReference>
<dbReference type="HAMAP" id="MF_00115">
    <property type="entry name" value="MscL"/>
    <property type="match status" value="1"/>
</dbReference>
<dbReference type="EMBL" id="JAAKGT010000004">
    <property type="protein sequence ID" value="NGM50182.1"/>
    <property type="molecule type" value="Genomic_DNA"/>
</dbReference>
<proteinExistence type="inferred from homology"/>
<dbReference type="PANTHER" id="PTHR30266">
    <property type="entry name" value="MECHANOSENSITIVE CHANNEL MSCL"/>
    <property type="match status" value="1"/>
</dbReference>
<organism evidence="12">
    <name type="scientific">Caulobacter sp. 602-2</name>
    <dbReference type="NCBI Taxonomy" id="2710887"/>
    <lineage>
        <taxon>Bacteria</taxon>
        <taxon>Pseudomonadati</taxon>
        <taxon>Pseudomonadota</taxon>
        <taxon>Alphaproteobacteria</taxon>
        <taxon>Caulobacterales</taxon>
        <taxon>Caulobacteraceae</taxon>
        <taxon>Caulobacter</taxon>
    </lineage>
</organism>
<keyword evidence="5 10" id="KW-0812">Transmembrane</keyword>
<keyword evidence="8 10" id="KW-0472">Membrane</keyword>
<protein>
    <recommendedName>
        <fullName evidence="10">Large-conductance mechanosensitive channel</fullName>
    </recommendedName>
</protein>
<feature type="transmembrane region" description="Helical" evidence="10">
    <location>
        <begin position="75"/>
        <end position="99"/>
    </location>
</feature>
<feature type="compositionally biased region" description="Low complexity" evidence="11">
    <location>
        <begin position="155"/>
        <end position="169"/>
    </location>
</feature>
<feature type="region of interest" description="Disordered" evidence="11">
    <location>
        <begin position="155"/>
        <end position="177"/>
    </location>
</feature>
<dbReference type="PROSITE" id="PS01327">
    <property type="entry name" value="MSCL"/>
    <property type="match status" value="1"/>
</dbReference>
<evidence type="ECO:0000256" key="7">
    <source>
        <dbReference type="ARBA" id="ARBA00023065"/>
    </source>
</evidence>
<dbReference type="GO" id="GO:0008381">
    <property type="term" value="F:mechanosensitive monoatomic ion channel activity"/>
    <property type="evidence" value="ECO:0007669"/>
    <property type="project" value="UniProtKB-UniRule"/>
</dbReference>
<dbReference type="InterPro" id="IPR001185">
    <property type="entry name" value="MS_channel"/>
</dbReference>
<dbReference type="NCBIfam" id="TIGR00220">
    <property type="entry name" value="mscL"/>
    <property type="match status" value="1"/>
</dbReference>
<evidence type="ECO:0000256" key="3">
    <source>
        <dbReference type="ARBA" id="ARBA00022448"/>
    </source>
</evidence>
<evidence type="ECO:0000256" key="9">
    <source>
        <dbReference type="ARBA" id="ARBA00023303"/>
    </source>
</evidence>
<feature type="transmembrane region" description="Helical" evidence="10">
    <location>
        <begin position="12"/>
        <end position="33"/>
    </location>
</feature>
<gene>
    <name evidence="10 12" type="primary">mscL</name>
    <name evidence="12" type="ORF">G5B46_11235</name>
</gene>
<dbReference type="AlphaFoldDB" id="A0A6G4QXC1"/>
<evidence type="ECO:0000256" key="1">
    <source>
        <dbReference type="ARBA" id="ARBA00004651"/>
    </source>
</evidence>
<evidence type="ECO:0000313" key="12">
    <source>
        <dbReference type="EMBL" id="NGM50182.1"/>
    </source>
</evidence>
<evidence type="ECO:0000256" key="10">
    <source>
        <dbReference type="HAMAP-Rule" id="MF_00115"/>
    </source>
</evidence>
<keyword evidence="7 10" id="KW-0406">Ion transport</keyword>
<dbReference type="SUPFAM" id="SSF81330">
    <property type="entry name" value="Gated mechanosensitive channel"/>
    <property type="match status" value="1"/>
</dbReference>
<dbReference type="PRINTS" id="PR01264">
    <property type="entry name" value="MECHCHANNEL"/>
</dbReference>